<dbReference type="Proteomes" id="UP000276133">
    <property type="component" value="Unassembled WGS sequence"/>
</dbReference>
<sequence length="68" mass="7861">MIKSILLTPHRLSCKAKFNLESFLQFQNKAILGKITTSVFMCMCVTLAHQWSQIPQVLKDLNILKLKR</sequence>
<proteinExistence type="predicted"/>
<dbReference type="AlphaFoldDB" id="A0A3M7S9U6"/>
<keyword evidence="2" id="KW-1185">Reference proteome</keyword>
<protein>
    <submittedName>
        <fullName evidence="1">Uncharacterized protein</fullName>
    </submittedName>
</protein>
<evidence type="ECO:0000313" key="2">
    <source>
        <dbReference type="Proteomes" id="UP000276133"/>
    </source>
</evidence>
<organism evidence="1 2">
    <name type="scientific">Brachionus plicatilis</name>
    <name type="common">Marine rotifer</name>
    <name type="synonym">Brachionus muelleri</name>
    <dbReference type="NCBI Taxonomy" id="10195"/>
    <lineage>
        <taxon>Eukaryota</taxon>
        <taxon>Metazoa</taxon>
        <taxon>Spiralia</taxon>
        <taxon>Gnathifera</taxon>
        <taxon>Rotifera</taxon>
        <taxon>Eurotatoria</taxon>
        <taxon>Monogononta</taxon>
        <taxon>Pseudotrocha</taxon>
        <taxon>Ploima</taxon>
        <taxon>Brachionidae</taxon>
        <taxon>Brachionus</taxon>
    </lineage>
</organism>
<comment type="caution">
    <text evidence="1">The sequence shown here is derived from an EMBL/GenBank/DDBJ whole genome shotgun (WGS) entry which is preliminary data.</text>
</comment>
<accession>A0A3M7S9U6</accession>
<reference evidence="1 2" key="1">
    <citation type="journal article" date="2018" name="Sci. Rep.">
        <title>Genomic signatures of local adaptation to the degree of environmental predictability in rotifers.</title>
        <authorList>
            <person name="Franch-Gras L."/>
            <person name="Hahn C."/>
            <person name="Garcia-Roger E.M."/>
            <person name="Carmona M.J."/>
            <person name="Serra M."/>
            <person name="Gomez A."/>
        </authorList>
    </citation>
    <scope>NUCLEOTIDE SEQUENCE [LARGE SCALE GENOMIC DNA]</scope>
    <source>
        <strain evidence="1">HYR1</strain>
    </source>
</reference>
<name>A0A3M7S9U6_BRAPC</name>
<gene>
    <name evidence="1" type="ORF">BpHYR1_004489</name>
</gene>
<evidence type="ECO:0000313" key="1">
    <source>
        <dbReference type="EMBL" id="RNA32479.1"/>
    </source>
</evidence>
<dbReference type="EMBL" id="REGN01001795">
    <property type="protein sequence ID" value="RNA32479.1"/>
    <property type="molecule type" value="Genomic_DNA"/>
</dbReference>